<evidence type="ECO:0000313" key="4">
    <source>
        <dbReference type="Proteomes" id="UP001604336"/>
    </source>
</evidence>
<evidence type="ECO:0000313" key="3">
    <source>
        <dbReference type="EMBL" id="KAL2461900.1"/>
    </source>
</evidence>
<dbReference type="Proteomes" id="UP001604336">
    <property type="component" value="Unassembled WGS sequence"/>
</dbReference>
<reference evidence="4" key="1">
    <citation type="submission" date="2024-07" db="EMBL/GenBank/DDBJ databases">
        <title>Two chromosome-level genome assemblies of Korean endemic species Abeliophyllum distichum and Forsythia ovata (Oleaceae).</title>
        <authorList>
            <person name="Jang H."/>
        </authorList>
    </citation>
    <scope>NUCLEOTIDE SEQUENCE [LARGE SCALE GENOMIC DNA]</scope>
</reference>
<feature type="region of interest" description="Disordered" evidence="2">
    <location>
        <begin position="1"/>
        <end position="25"/>
    </location>
</feature>
<proteinExistence type="predicted"/>
<accession>A0ABD1PDC8</accession>
<sequence>MAARENHFSQIGGRGSKGSLEASEKGWKEAKAKIARLLCKKKEMERKLESVKVEYMANFHNTKAYTNFSNYFAKVGHHEVLAVLWFEHLDLNIGFLEDRFPQPDAEGEEDT</sequence>
<evidence type="ECO:0000256" key="1">
    <source>
        <dbReference type="SAM" id="Coils"/>
    </source>
</evidence>
<name>A0ABD1PDC8_9LAMI</name>
<comment type="caution">
    <text evidence="3">The sequence shown here is derived from an EMBL/GenBank/DDBJ whole genome shotgun (WGS) entry which is preliminary data.</text>
</comment>
<keyword evidence="4" id="KW-1185">Reference proteome</keyword>
<dbReference type="EMBL" id="JBFOLK010000014">
    <property type="protein sequence ID" value="KAL2461900.1"/>
    <property type="molecule type" value="Genomic_DNA"/>
</dbReference>
<feature type="coiled-coil region" evidence="1">
    <location>
        <begin position="27"/>
        <end position="54"/>
    </location>
</feature>
<gene>
    <name evidence="3" type="ORF">Adt_45320</name>
</gene>
<organism evidence="3 4">
    <name type="scientific">Abeliophyllum distichum</name>
    <dbReference type="NCBI Taxonomy" id="126358"/>
    <lineage>
        <taxon>Eukaryota</taxon>
        <taxon>Viridiplantae</taxon>
        <taxon>Streptophyta</taxon>
        <taxon>Embryophyta</taxon>
        <taxon>Tracheophyta</taxon>
        <taxon>Spermatophyta</taxon>
        <taxon>Magnoliopsida</taxon>
        <taxon>eudicotyledons</taxon>
        <taxon>Gunneridae</taxon>
        <taxon>Pentapetalae</taxon>
        <taxon>asterids</taxon>
        <taxon>lamiids</taxon>
        <taxon>Lamiales</taxon>
        <taxon>Oleaceae</taxon>
        <taxon>Forsythieae</taxon>
        <taxon>Abeliophyllum</taxon>
    </lineage>
</organism>
<evidence type="ECO:0000256" key="2">
    <source>
        <dbReference type="SAM" id="MobiDB-lite"/>
    </source>
</evidence>
<dbReference type="AlphaFoldDB" id="A0ABD1PDC8"/>
<protein>
    <submittedName>
        <fullName evidence="3">Uncharacterized protein</fullName>
    </submittedName>
</protein>
<keyword evidence="1" id="KW-0175">Coiled coil</keyword>